<evidence type="ECO:0000313" key="4">
    <source>
        <dbReference type="Proteomes" id="UP000607653"/>
    </source>
</evidence>
<proteinExistence type="predicted"/>
<evidence type="ECO:0000313" key="2">
    <source>
        <dbReference type="EMBL" id="DAD43639.1"/>
    </source>
</evidence>
<keyword evidence="1" id="KW-0732">Signal</keyword>
<dbReference type="Proteomes" id="UP000607653">
    <property type="component" value="Unassembled WGS sequence"/>
</dbReference>
<feature type="signal peptide" evidence="1">
    <location>
        <begin position="1"/>
        <end position="20"/>
    </location>
</feature>
<protein>
    <submittedName>
        <fullName evidence="3">Uncharacterized protein</fullName>
    </submittedName>
</protein>
<organism evidence="3 4">
    <name type="scientific">Nelumbo nucifera</name>
    <name type="common">Sacred lotus</name>
    <dbReference type="NCBI Taxonomy" id="4432"/>
    <lineage>
        <taxon>Eukaryota</taxon>
        <taxon>Viridiplantae</taxon>
        <taxon>Streptophyta</taxon>
        <taxon>Embryophyta</taxon>
        <taxon>Tracheophyta</taxon>
        <taxon>Spermatophyta</taxon>
        <taxon>Magnoliopsida</taxon>
        <taxon>Proteales</taxon>
        <taxon>Nelumbonaceae</taxon>
        <taxon>Nelumbo</taxon>
    </lineage>
</organism>
<accession>A0A822ZGL1</accession>
<reference evidence="3 4" key="1">
    <citation type="journal article" date="2020" name="Mol. Biol. Evol.">
        <title>Distinct Expression and Methylation Patterns for Genes with Different Fates following a Single Whole-Genome Duplication in Flowering Plants.</title>
        <authorList>
            <person name="Shi T."/>
            <person name="Rahmani R.S."/>
            <person name="Gugger P.F."/>
            <person name="Wang M."/>
            <person name="Li H."/>
            <person name="Zhang Y."/>
            <person name="Li Z."/>
            <person name="Wang Q."/>
            <person name="Van de Peer Y."/>
            <person name="Marchal K."/>
            <person name="Chen J."/>
        </authorList>
    </citation>
    <scope>NUCLEOTIDE SEQUENCE [LARGE SCALE GENOMIC DNA]</scope>
    <source>
        <tissue evidence="3">Leaf</tissue>
    </source>
</reference>
<dbReference type="EMBL" id="DUZY01000006">
    <property type="protein sequence ID" value="DAD43639.1"/>
    <property type="molecule type" value="Genomic_DNA"/>
</dbReference>
<keyword evidence="4" id="KW-1185">Reference proteome</keyword>
<name>A0A822ZGL1_NELNU</name>
<comment type="caution">
    <text evidence="3">The sequence shown here is derived from an EMBL/GenBank/DDBJ whole genome shotgun (WGS) entry which is preliminary data.</text>
</comment>
<dbReference type="EMBL" id="DUZY01000006">
    <property type="protein sequence ID" value="DAD43640.1"/>
    <property type="molecule type" value="Genomic_DNA"/>
</dbReference>
<evidence type="ECO:0000313" key="3">
    <source>
        <dbReference type="EMBL" id="DAD43640.1"/>
    </source>
</evidence>
<dbReference type="AlphaFoldDB" id="A0A822ZGL1"/>
<sequence length="51" mass="5986">MKWNWVNDFFTVSLLHLAKAKVRAQSKRCHFSKGSQPSDLLEIEDSVQYVF</sequence>
<feature type="chain" id="PRO_5044663410" evidence="1">
    <location>
        <begin position="21"/>
        <end position="51"/>
    </location>
</feature>
<gene>
    <name evidence="2" type="ORF">HUJ06_001869</name>
    <name evidence="3" type="ORF">HUJ06_001870</name>
</gene>
<evidence type="ECO:0000256" key="1">
    <source>
        <dbReference type="SAM" id="SignalP"/>
    </source>
</evidence>